<dbReference type="NCBIfam" id="TIGR00255">
    <property type="entry name" value="YicC/YloC family endoribonuclease"/>
    <property type="match status" value="1"/>
</dbReference>
<name>A0A494REE8_9CAUL</name>
<keyword evidence="4" id="KW-0378">Hydrolase</keyword>
<dbReference type="InterPro" id="IPR013527">
    <property type="entry name" value="YicC-like_N"/>
</dbReference>
<reference evidence="8 9" key="1">
    <citation type="submission" date="2018-10" db="EMBL/GenBank/DDBJ databases">
        <title>Complete genome sequence of Brevundimonas naejangsanensis BRV3.</title>
        <authorList>
            <person name="Berrios L."/>
            <person name="Ely B."/>
        </authorList>
    </citation>
    <scope>NUCLEOTIDE SEQUENCE [LARGE SCALE GENOMIC DNA]</scope>
    <source>
        <strain evidence="8 9">BRV3</strain>
    </source>
</reference>
<evidence type="ECO:0000256" key="5">
    <source>
        <dbReference type="ARBA" id="ARBA00035648"/>
    </source>
</evidence>
<dbReference type="Pfam" id="PF03755">
    <property type="entry name" value="YicC-like_N"/>
    <property type="match status" value="1"/>
</dbReference>
<protein>
    <submittedName>
        <fullName evidence="8">YicC family protein</fullName>
    </submittedName>
</protein>
<dbReference type="RefSeq" id="WP_121480921.1">
    <property type="nucleotide sequence ID" value="NZ_CP032707.1"/>
</dbReference>
<dbReference type="PANTHER" id="PTHR30636:SF3">
    <property type="entry name" value="UPF0701 PROTEIN YICC"/>
    <property type="match status" value="1"/>
</dbReference>
<dbReference type="PANTHER" id="PTHR30636">
    <property type="entry name" value="UPF0701 PROTEIN YICC"/>
    <property type="match status" value="1"/>
</dbReference>
<feature type="domain" description="Endoribonuclease YicC-like C-terminal" evidence="7">
    <location>
        <begin position="185"/>
        <end position="299"/>
    </location>
</feature>
<dbReference type="GO" id="GO:0004521">
    <property type="term" value="F:RNA endonuclease activity"/>
    <property type="evidence" value="ECO:0007669"/>
    <property type="project" value="InterPro"/>
</dbReference>
<evidence type="ECO:0000256" key="2">
    <source>
        <dbReference type="ARBA" id="ARBA00022722"/>
    </source>
</evidence>
<evidence type="ECO:0000256" key="1">
    <source>
        <dbReference type="ARBA" id="ARBA00001968"/>
    </source>
</evidence>
<comment type="similarity">
    <text evidence="5">Belongs to the YicC/YloC family.</text>
</comment>
<organism evidence="8 9">
    <name type="scientific">Brevundimonas naejangsanensis</name>
    <dbReference type="NCBI Taxonomy" id="588932"/>
    <lineage>
        <taxon>Bacteria</taxon>
        <taxon>Pseudomonadati</taxon>
        <taxon>Pseudomonadota</taxon>
        <taxon>Alphaproteobacteria</taxon>
        <taxon>Caulobacterales</taxon>
        <taxon>Caulobacteraceae</taxon>
        <taxon>Brevundimonas</taxon>
    </lineage>
</organism>
<keyword evidence="3" id="KW-0255">Endonuclease</keyword>
<keyword evidence="2" id="KW-0540">Nuclease</keyword>
<evidence type="ECO:0000259" key="7">
    <source>
        <dbReference type="Pfam" id="PF08340"/>
    </source>
</evidence>
<dbReference type="InterPro" id="IPR005229">
    <property type="entry name" value="YicC/YloC-like"/>
</dbReference>
<dbReference type="InterPro" id="IPR013551">
    <property type="entry name" value="YicC-like_C"/>
</dbReference>
<evidence type="ECO:0000313" key="8">
    <source>
        <dbReference type="EMBL" id="AYG93759.1"/>
    </source>
</evidence>
<keyword evidence="9" id="KW-1185">Reference proteome</keyword>
<feature type="domain" description="Endoribonuclease YicC-like N-terminal" evidence="6">
    <location>
        <begin position="9"/>
        <end position="163"/>
    </location>
</feature>
<dbReference type="OrthoDB" id="9771229at2"/>
<dbReference type="EMBL" id="CP032707">
    <property type="protein sequence ID" value="AYG93759.1"/>
    <property type="molecule type" value="Genomic_DNA"/>
</dbReference>
<evidence type="ECO:0000259" key="6">
    <source>
        <dbReference type="Pfam" id="PF03755"/>
    </source>
</evidence>
<comment type="cofactor">
    <cofactor evidence="1">
        <name>a divalent metal cation</name>
        <dbReference type="ChEBI" id="CHEBI:60240"/>
    </cofactor>
</comment>
<dbReference type="Pfam" id="PF08340">
    <property type="entry name" value="YicC-like_C"/>
    <property type="match status" value="1"/>
</dbReference>
<accession>A0A494REE8</accession>
<dbReference type="Proteomes" id="UP000276984">
    <property type="component" value="Chromosome"/>
</dbReference>
<gene>
    <name evidence="8" type="ORF">D8I30_00135</name>
</gene>
<evidence type="ECO:0000313" key="9">
    <source>
        <dbReference type="Proteomes" id="UP000276984"/>
    </source>
</evidence>
<dbReference type="AlphaFoldDB" id="A0A494REE8"/>
<sequence>MSNAISGQISGMTGFGRADGTLDGWTWTVEARSVNGRTLETRFRGPGGFDNLERLAKAAAQARLNRGQVTLGLQAKRAEGFEPAPRVNEAVLATYLRLANQLAEEGATPPSADGLLALRGVIEVAEEDEDADARAALEAAMAATVEHALDALKASRLREGEQLTPVIHDFVGAIEALVARAELEASAQTEAIRDRFTRRMADLAPEAPGLDERIFLEAAALATKADVREELDRLAAHVASARALLQQPPAGRKLDFLMQEFMREANTLCSKSATTALTGIGLELKAVIEQLREQVQNVE</sequence>
<dbReference type="GO" id="GO:0016787">
    <property type="term" value="F:hydrolase activity"/>
    <property type="evidence" value="ECO:0007669"/>
    <property type="project" value="UniProtKB-KW"/>
</dbReference>
<evidence type="ECO:0000256" key="4">
    <source>
        <dbReference type="ARBA" id="ARBA00022801"/>
    </source>
</evidence>
<proteinExistence type="inferred from homology"/>
<evidence type="ECO:0000256" key="3">
    <source>
        <dbReference type="ARBA" id="ARBA00022759"/>
    </source>
</evidence>